<dbReference type="EMBL" id="JBITLV010000005">
    <property type="protein sequence ID" value="MFI7588412.1"/>
    <property type="molecule type" value="Genomic_DNA"/>
</dbReference>
<feature type="transmembrane region" description="Helical" evidence="2">
    <location>
        <begin position="68"/>
        <end position="91"/>
    </location>
</feature>
<feature type="transmembrane region" description="Helical" evidence="2">
    <location>
        <begin position="279"/>
        <end position="295"/>
    </location>
</feature>
<comment type="caution">
    <text evidence="4">The sequence shown here is derived from an EMBL/GenBank/DDBJ whole genome shotgun (WGS) entry which is preliminary data.</text>
</comment>
<comment type="similarity">
    <text evidence="1">Belongs to the EamA transporter family.</text>
</comment>
<feature type="transmembrane region" description="Helical" evidence="2">
    <location>
        <begin position="124"/>
        <end position="142"/>
    </location>
</feature>
<dbReference type="SUPFAM" id="SSF103481">
    <property type="entry name" value="Multidrug resistance efflux transporter EmrE"/>
    <property type="match status" value="2"/>
</dbReference>
<proteinExistence type="inferred from homology"/>
<dbReference type="Pfam" id="PF00892">
    <property type="entry name" value="EamA"/>
    <property type="match status" value="2"/>
</dbReference>
<keyword evidence="2" id="KW-0812">Transmembrane</keyword>
<evidence type="ECO:0000313" key="4">
    <source>
        <dbReference type="EMBL" id="MFI7588412.1"/>
    </source>
</evidence>
<gene>
    <name evidence="4" type="ORF">ACIB24_15185</name>
</gene>
<feature type="transmembrane region" description="Helical" evidence="2">
    <location>
        <begin position="34"/>
        <end position="56"/>
    </location>
</feature>
<evidence type="ECO:0000256" key="1">
    <source>
        <dbReference type="ARBA" id="ARBA00007362"/>
    </source>
</evidence>
<feature type="transmembrane region" description="Helical" evidence="2">
    <location>
        <begin position="183"/>
        <end position="203"/>
    </location>
</feature>
<feature type="transmembrane region" description="Helical" evidence="2">
    <location>
        <begin position="97"/>
        <end position="117"/>
    </location>
</feature>
<reference evidence="4 5" key="1">
    <citation type="submission" date="2024-10" db="EMBL/GenBank/DDBJ databases">
        <title>The Natural Products Discovery Center: Release of the First 8490 Sequenced Strains for Exploring Actinobacteria Biosynthetic Diversity.</title>
        <authorList>
            <person name="Kalkreuter E."/>
            <person name="Kautsar S.A."/>
            <person name="Yang D."/>
            <person name="Bader C.D."/>
            <person name="Teijaro C.N."/>
            <person name="Fluegel L."/>
            <person name="Davis C.M."/>
            <person name="Simpson J.R."/>
            <person name="Lauterbach L."/>
            <person name="Steele A.D."/>
            <person name="Gui C."/>
            <person name="Meng S."/>
            <person name="Li G."/>
            <person name="Viehrig K."/>
            <person name="Ye F."/>
            <person name="Su P."/>
            <person name="Kiefer A.F."/>
            <person name="Nichols A."/>
            <person name="Cepeda A.J."/>
            <person name="Yan W."/>
            <person name="Fan B."/>
            <person name="Jiang Y."/>
            <person name="Adhikari A."/>
            <person name="Zheng C.-J."/>
            <person name="Schuster L."/>
            <person name="Cowan T.M."/>
            <person name="Smanski M.J."/>
            <person name="Chevrette M.G."/>
            <person name="De Carvalho L.P.S."/>
            <person name="Shen B."/>
        </authorList>
    </citation>
    <scope>NUCLEOTIDE SEQUENCE [LARGE SCALE GENOMIC DNA]</scope>
    <source>
        <strain evidence="4 5">NPDC049639</strain>
    </source>
</reference>
<sequence length="338" mass="34556">MNPQALAGLWIALTSAAAFGFSGPMAKAMLEAGWSPGATVLVRIGAAALVLAVPAVRQLRSRPRMSPAALRTLVLFGAFAVAGVQLAFFNAVQTLDVGVALLLEYLGTVLVVGYVWARTRKRPSAAVGLGVALSLAGLVFVLDLTGATMPDPVGVGWGLLAAVGLAAYFVIGGQADDDLPPFVLAAGGLGVGAVTLGLAGLVGAVDLTFTTHRTTLAGWGVPWWLPLTILVLVPTVLAYVTGVAASGRLGARLASVTGLTEVLFAVLASWALLDQWPGPMQLIGGVLIVAGVVVIRRYESSEQAHPESLGGMLVEGDRLGAPGLASQQVNDRVGEVRA</sequence>
<dbReference type="InterPro" id="IPR037185">
    <property type="entry name" value="EmrE-like"/>
</dbReference>
<feature type="domain" description="EamA" evidence="3">
    <location>
        <begin position="7"/>
        <end position="142"/>
    </location>
</feature>
<feature type="transmembrane region" description="Helical" evidence="2">
    <location>
        <begin position="154"/>
        <end position="171"/>
    </location>
</feature>
<dbReference type="Proteomes" id="UP001612915">
    <property type="component" value="Unassembled WGS sequence"/>
</dbReference>
<evidence type="ECO:0000313" key="5">
    <source>
        <dbReference type="Proteomes" id="UP001612915"/>
    </source>
</evidence>
<keyword evidence="5" id="KW-1185">Reference proteome</keyword>
<accession>A0ABW8AR74</accession>
<feature type="transmembrane region" description="Helical" evidence="2">
    <location>
        <begin position="253"/>
        <end position="273"/>
    </location>
</feature>
<dbReference type="RefSeq" id="WP_398282008.1">
    <property type="nucleotide sequence ID" value="NZ_JBITLV010000005.1"/>
</dbReference>
<feature type="transmembrane region" description="Helical" evidence="2">
    <location>
        <begin position="223"/>
        <end position="241"/>
    </location>
</feature>
<name>A0ABW8AR74_9ACTN</name>
<keyword evidence="2" id="KW-1133">Transmembrane helix</keyword>
<dbReference type="InterPro" id="IPR000620">
    <property type="entry name" value="EamA_dom"/>
</dbReference>
<evidence type="ECO:0000259" key="3">
    <source>
        <dbReference type="Pfam" id="PF00892"/>
    </source>
</evidence>
<dbReference type="PANTHER" id="PTHR22911:SF79">
    <property type="entry name" value="MOBA-LIKE NTP TRANSFERASE DOMAIN-CONTAINING PROTEIN"/>
    <property type="match status" value="1"/>
</dbReference>
<feature type="domain" description="EamA" evidence="3">
    <location>
        <begin position="154"/>
        <end position="295"/>
    </location>
</feature>
<keyword evidence="2" id="KW-0472">Membrane</keyword>
<organism evidence="4 5">
    <name type="scientific">Spongisporangium articulatum</name>
    <dbReference type="NCBI Taxonomy" id="3362603"/>
    <lineage>
        <taxon>Bacteria</taxon>
        <taxon>Bacillati</taxon>
        <taxon>Actinomycetota</taxon>
        <taxon>Actinomycetes</taxon>
        <taxon>Kineosporiales</taxon>
        <taxon>Kineosporiaceae</taxon>
        <taxon>Spongisporangium</taxon>
    </lineage>
</organism>
<protein>
    <submittedName>
        <fullName evidence="4">EamA family transporter</fullName>
    </submittedName>
</protein>
<dbReference type="PANTHER" id="PTHR22911">
    <property type="entry name" value="ACYL-MALONYL CONDENSING ENZYME-RELATED"/>
    <property type="match status" value="1"/>
</dbReference>
<evidence type="ECO:0000256" key="2">
    <source>
        <dbReference type="SAM" id="Phobius"/>
    </source>
</evidence>